<dbReference type="InterPro" id="IPR000120">
    <property type="entry name" value="Amidase"/>
</dbReference>
<name>A0A1M5Y8J7_9BURK</name>
<dbReference type="STRING" id="658167.SAMN04488135_108152"/>
<dbReference type="InterPro" id="IPR036928">
    <property type="entry name" value="AS_sf"/>
</dbReference>
<sequence length="483" mass="51584">MNVTAYQDLDAIGLADLIKRGEASAEEAMSIAIGLAQSAHKRLNFLKFPKFEESLALARRHDAKLDRSVFSGVPFLYKDSGLASTRFESSIGSNFLGPMTYGQNSTFADRVEAAGFIPFARTAVPELCMGPTTEAVANGGNTLNPWKLELSCGGSSGGAAAAVAAGIVPVAHGSDGGGSIRIPAANCGLVGLKTSRGRFPMGPNDGDAWGDLICDGFLSRSVRDTAAALDAVGGPDAGAPFAAPTPTGSYLERLELKFDRPLKIALWTDGWDGCDPIDSHTMKALHYAAEQCRKLGHEVVEQAPADLDYAAYAAAHARVLALSIHSTVLAVTGKRGYPLKEGELEFAIEDGLKYSRTLGAHDYISALGVFRKIGRQLGQYMERYDLVLLPTVPVASARHGLLPRDAEFLEFRRRSCAYNPFVAISNASGQPAISVPIYFTEDQGLPVGVQFLGAYGDEDTLLRLAKGLEDVAPWAHRYPFERG</sequence>
<dbReference type="PANTHER" id="PTHR11895:SF7">
    <property type="entry name" value="GLUTAMYL-TRNA(GLN) AMIDOTRANSFERASE SUBUNIT A, MITOCHONDRIAL"/>
    <property type="match status" value="1"/>
</dbReference>
<dbReference type="Pfam" id="PF01425">
    <property type="entry name" value="Amidase"/>
    <property type="match status" value="1"/>
</dbReference>
<dbReference type="InterPro" id="IPR023631">
    <property type="entry name" value="Amidase_dom"/>
</dbReference>
<dbReference type="SUPFAM" id="SSF75304">
    <property type="entry name" value="Amidase signature (AS) enzymes"/>
    <property type="match status" value="1"/>
</dbReference>
<evidence type="ECO:0000313" key="4">
    <source>
        <dbReference type="Proteomes" id="UP000184226"/>
    </source>
</evidence>
<evidence type="ECO:0000256" key="1">
    <source>
        <dbReference type="ARBA" id="ARBA00009199"/>
    </source>
</evidence>
<proteinExistence type="inferred from homology"/>
<dbReference type="RefSeq" id="WP_073104447.1">
    <property type="nucleotide sequence ID" value="NZ_FQXE01000008.1"/>
</dbReference>
<evidence type="ECO:0000313" key="3">
    <source>
        <dbReference type="EMBL" id="SHI08405.1"/>
    </source>
</evidence>
<accession>A0A1M5Y8J7</accession>
<gene>
    <name evidence="3" type="ORF">SAMN04488135_108152</name>
</gene>
<reference evidence="3 4" key="1">
    <citation type="submission" date="2016-11" db="EMBL/GenBank/DDBJ databases">
        <authorList>
            <person name="Jaros S."/>
            <person name="Januszkiewicz K."/>
            <person name="Wedrychowicz H."/>
        </authorList>
    </citation>
    <scope>NUCLEOTIDE SEQUENCE [LARGE SCALE GENOMIC DNA]</scope>
    <source>
        <strain evidence="3 4">CGMCC 1.10190</strain>
    </source>
</reference>
<evidence type="ECO:0000259" key="2">
    <source>
        <dbReference type="Pfam" id="PF01425"/>
    </source>
</evidence>
<comment type="similarity">
    <text evidence="1">Belongs to the amidase family.</text>
</comment>
<dbReference type="EMBL" id="FQXE01000008">
    <property type="protein sequence ID" value="SHI08405.1"/>
    <property type="molecule type" value="Genomic_DNA"/>
</dbReference>
<dbReference type="GO" id="GO:0003824">
    <property type="term" value="F:catalytic activity"/>
    <property type="evidence" value="ECO:0007669"/>
    <property type="project" value="InterPro"/>
</dbReference>
<dbReference type="OrthoDB" id="9811471at2"/>
<dbReference type="PANTHER" id="PTHR11895">
    <property type="entry name" value="TRANSAMIDASE"/>
    <property type="match status" value="1"/>
</dbReference>
<feature type="domain" description="Amidase" evidence="2">
    <location>
        <begin position="36"/>
        <end position="462"/>
    </location>
</feature>
<dbReference type="AlphaFoldDB" id="A0A1M5Y8J7"/>
<keyword evidence="4" id="KW-1185">Reference proteome</keyword>
<organism evidence="3 4">
    <name type="scientific">Pollutimonas bauzanensis</name>
    <dbReference type="NCBI Taxonomy" id="658167"/>
    <lineage>
        <taxon>Bacteria</taxon>
        <taxon>Pseudomonadati</taxon>
        <taxon>Pseudomonadota</taxon>
        <taxon>Betaproteobacteria</taxon>
        <taxon>Burkholderiales</taxon>
        <taxon>Alcaligenaceae</taxon>
        <taxon>Pollutimonas</taxon>
    </lineage>
</organism>
<dbReference type="PROSITE" id="PS00571">
    <property type="entry name" value="AMIDASES"/>
    <property type="match status" value="1"/>
</dbReference>
<protein>
    <submittedName>
        <fullName evidence="3">Amidase</fullName>
    </submittedName>
</protein>
<dbReference type="Proteomes" id="UP000184226">
    <property type="component" value="Unassembled WGS sequence"/>
</dbReference>
<dbReference type="Gene3D" id="3.90.1300.10">
    <property type="entry name" value="Amidase signature (AS) domain"/>
    <property type="match status" value="1"/>
</dbReference>
<dbReference type="InterPro" id="IPR020556">
    <property type="entry name" value="Amidase_CS"/>
</dbReference>